<protein>
    <recommendedName>
        <fullName evidence="3">Restriction endonuclease</fullName>
    </recommendedName>
</protein>
<evidence type="ECO:0008006" key="3">
    <source>
        <dbReference type="Google" id="ProtNLM"/>
    </source>
</evidence>
<evidence type="ECO:0000313" key="2">
    <source>
        <dbReference type="Proteomes" id="UP001147700"/>
    </source>
</evidence>
<dbReference type="RefSeq" id="WP_202955440.1">
    <property type="nucleotide sequence ID" value="NZ_JAPCID010000003.1"/>
</dbReference>
<proteinExistence type="predicted"/>
<sequence>MRTVETPRTAAEIAEAKHAADLDFAAAVEEGFKDVLVKSGLANEDGGPDLSVCADKVYAEIKTKHVSNIGENDDRFSPATSSSREELTRVVVTEAPTPAEIEHDEVHAAIWKKCHSLIWNLTATNGDRGRVQKKLDADKLILVRGKVYRNGNTIKDGIYVSTHEEVVLREFIGPHLVKMRKLAEALEVDFEMAAERSPALAAPMRAAIERALIEVSATLPVPTLGSGESNGRKALGA</sequence>
<accession>A0ABT4RCZ1</accession>
<reference evidence="1" key="1">
    <citation type="submission" date="2022-10" db="EMBL/GenBank/DDBJ databases">
        <title>The WGS of Solirubrobacter sp. CPCC 204708.</title>
        <authorList>
            <person name="Jiang Z."/>
        </authorList>
    </citation>
    <scope>NUCLEOTIDE SEQUENCE</scope>
    <source>
        <strain evidence="1">CPCC 204708</strain>
    </source>
</reference>
<dbReference type="Proteomes" id="UP001147700">
    <property type="component" value="Unassembled WGS sequence"/>
</dbReference>
<evidence type="ECO:0000313" key="1">
    <source>
        <dbReference type="EMBL" id="MDA0136407.1"/>
    </source>
</evidence>
<dbReference type="EMBL" id="JAPCID010000003">
    <property type="protein sequence ID" value="MDA0136407.1"/>
    <property type="molecule type" value="Genomic_DNA"/>
</dbReference>
<comment type="caution">
    <text evidence="1">The sequence shown here is derived from an EMBL/GenBank/DDBJ whole genome shotgun (WGS) entry which is preliminary data.</text>
</comment>
<organism evidence="1 2">
    <name type="scientific">Solirubrobacter deserti</name>
    <dbReference type="NCBI Taxonomy" id="2282478"/>
    <lineage>
        <taxon>Bacteria</taxon>
        <taxon>Bacillati</taxon>
        <taxon>Actinomycetota</taxon>
        <taxon>Thermoleophilia</taxon>
        <taxon>Solirubrobacterales</taxon>
        <taxon>Solirubrobacteraceae</taxon>
        <taxon>Solirubrobacter</taxon>
    </lineage>
</organism>
<name>A0ABT4RCZ1_9ACTN</name>
<gene>
    <name evidence="1" type="ORF">OJ962_02785</name>
</gene>
<keyword evidence="2" id="KW-1185">Reference proteome</keyword>